<keyword evidence="6 10" id="KW-0472">Membrane</keyword>
<keyword evidence="12" id="KW-1185">Reference proteome</keyword>
<evidence type="ECO:0000256" key="8">
    <source>
        <dbReference type="ARBA" id="ARBA00039168"/>
    </source>
</evidence>
<feature type="transmembrane region" description="Helical" evidence="10">
    <location>
        <begin position="30"/>
        <end position="48"/>
    </location>
</feature>
<comment type="similarity">
    <text evidence="7">Belongs to the drug/metabolite transporter (DMT) superfamily. Small multidrug resistance (SMR) (TC 2.A.7.1) family. Gdx/SugE subfamily.</text>
</comment>
<evidence type="ECO:0000256" key="2">
    <source>
        <dbReference type="ARBA" id="ARBA00022448"/>
    </source>
</evidence>
<evidence type="ECO:0000256" key="10">
    <source>
        <dbReference type="SAM" id="Phobius"/>
    </source>
</evidence>
<protein>
    <recommendedName>
        <fullName evidence="8">Guanidinium exporter</fullName>
    </recommendedName>
</protein>
<gene>
    <name evidence="11" type="primary">sugE</name>
    <name evidence="11" type="ORF">LuPra_04368</name>
</gene>
<accession>A0A143PRU1</accession>
<dbReference type="KEGG" id="abac:LuPra_04368"/>
<keyword evidence="4 9" id="KW-0812">Transmembrane</keyword>
<evidence type="ECO:0000256" key="1">
    <source>
        <dbReference type="ARBA" id="ARBA00004651"/>
    </source>
</evidence>
<dbReference type="AlphaFoldDB" id="A0A143PRU1"/>
<sequence>MSPWTWLLVAGTLEVGWAIGLTYTDGWTRLWPSLATLALLAASMYCLAAAARTLPIGTAYAVWTGIGAAGTAILGMVLLGEPRTAWRLTSLVLILLGVAGLKLAR</sequence>
<evidence type="ECO:0000256" key="7">
    <source>
        <dbReference type="ARBA" id="ARBA00038151"/>
    </source>
</evidence>
<dbReference type="Pfam" id="PF00893">
    <property type="entry name" value="Multi_Drug_Res"/>
    <property type="match status" value="1"/>
</dbReference>
<comment type="subcellular location">
    <subcellularLocation>
        <location evidence="1 9">Cell membrane</location>
        <topology evidence="1 9">Multi-pass membrane protein</topology>
    </subcellularLocation>
</comment>
<dbReference type="Gene3D" id="1.10.3730.20">
    <property type="match status" value="1"/>
</dbReference>
<organism evidence="11 12">
    <name type="scientific">Luteitalea pratensis</name>
    <dbReference type="NCBI Taxonomy" id="1855912"/>
    <lineage>
        <taxon>Bacteria</taxon>
        <taxon>Pseudomonadati</taxon>
        <taxon>Acidobacteriota</taxon>
        <taxon>Vicinamibacteria</taxon>
        <taxon>Vicinamibacterales</taxon>
        <taxon>Vicinamibacteraceae</taxon>
        <taxon>Luteitalea</taxon>
    </lineage>
</organism>
<evidence type="ECO:0000313" key="12">
    <source>
        <dbReference type="Proteomes" id="UP000076079"/>
    </source>
</evidence>
<dbReference type="OrthoDB" id="21828at2"/>
<dbReference type="Proteomes" id="UP000076079">
    <property type="component" value="Chromosome"/>
</dbReference>
<feature type="transmembrane region" description="Helical" evidence="10">
    <location>
        <begin position="85"/>
        <end position="104"/>
    </location>
</feature>
<evidence type="ECO:0000313" key="11">
    <source>
        <dbReference type="EMBL" id="AMY11121.1"/>
    </source>
</evidence>
<dbReference type="SUPFAM" id="SSF103481">
    <property type="entry name" value="Multidrug resistance efflux transporter EmrE"/>
    <property type="match status" value="1"/>
</dbReference>
<dbReference type="PANTHER" id="PTHR30561:SF0">
    <property type="entry name" value="GUANIDINIUM EXPORTER"/>
    <property type="match status" value="1"/>
</dbReference>
<dbReference type="PANTHER" id="PTHR30561">
    <property type="entry name" value="SMR FAMILY PROTON-DEPENDENT DRUG EFFLUX TRANSPORTER SUGE"/>
    <property type="match status" value="1"/>
</dbReference>
<keyword evidence="3" id="KW-1003">Cell membrane</keyword>
<dbReference type="FunFam" id="1.10.3730.20:FF:000001">
    <property type="entry name" value="Quaternary ammonium compound resistance transporter SugE"/>
    <property type="match status" value="1"/>
</dbReference>
<reference evidence="11 12" key="1">
    <citation type="journal article" date="2016" name="Genome Announc.">
        <title>First Complete Genome Sequence of a Subdivision 6 Acidobacterium Strain.</title>
        <authorList>
            <person name="Huang S."/>
            <person name="Vieira S."/>
            <person name="Bunk B."/>
            <person name="Riedel T."/>
            <person name="Sproer C."/>
            <person name="Overmann J."/>
        </authorList>
    </citation>
    <scope>NUCLEOTIDE SEQUENCE [LARGE SCALE GENOMIC DNA]</scope>
    <source>
        <strain evidence="12">DSM 100886 HEG_-6_39</strain>
    </source>
</reference>
<keyword evidence="2" id="KW-0813">Transport</keyword>
<dbReference type="STRING" id="1855912.LuPra_04368"/>
<name>A0A143PRU1_LUTPR</name>
<evidence type="ECO:0000256" key="6">
    <source>
        <dbReference type="ARBA" id="ARBA00023136"/>
    </source>
</evidence>
<dbReference type="InterPro" id="IPR037185">
    <property type="entry name" value="EmrE-like"/>
</dbReference>
<reference evidence="12" key="2">
    <citation type="submission" date="2016-04" db="EMBL/GenBank/DDBJ databases">
        <title>First Complete Genome Sequence of a Subdivision 6 Acidobacterium.</title>
        <authorList>
            <person name="Huang S."/>
            <person name="Vieira S."/>
            <person name="Bunk B."/>
            <person name="Riedel T."/>
            <person name="Sproeer C."/>
            <person name="Overmann J."/>
        </authorList>
    </citation>
    <scope>NUCLEOTIDE SEQUENCE [LARGE SCALE GENOMIC DNA]</scope>
    <source>
        <strain evidence="12">DSM 100886 HEG_-6_39</strain>
    </source>
</reference>
<dbReference type="RefSeq" id="WP_110172698.1">
    <property type="nucleotide sequence ID" value="NZ_CP015136.1"/>
</dbReference>
<dbReference type="GO" id="GO:0005886">
    <property type="term" value="C:plasma membrane"/>
    <property type="evidence" value="ECO:0007669"/>
    <property type="project" value="UniProtKB-SubCell"/>
</dbReference>
<proteinExistence type="inferred from homology"/>
<evidence type="ECO:0000256" key="9">
    <source>
        <dbReference type="RuleBase" id="RU003942"/>
    </source>
</evidence>
<dbReference type="GO" id="GO:0022857">
    <property type="term" value="F:transmembrane transporter activity"/>
    <property type="evidence" value="ECO:0007669"/>
    <property type="project" value="InterPro"/>
</dbReference>
<evidence type="ECO:0000256" key="3">
    <source>
        <dbReference type="ARBA" id="ARBA00022475"/>
    </source>
</evidence>
<keyword evidence="5 10" id="KW-1133">Transmembrane helix</keyword>
<dbReference type="EMBL" id="CP015136">
    <property type="protein sequence ID" value="AMY11121.1"/>
    <property type="molecule type" value="Genomic_DNA"/>
</dbReference>
<dbReference type="InterPro" id="IPR000390">
    <property type="entry name" value="Small_drug/metabolite_transptr"/>
</dbReference>
<dbReference type="InterPro" id="IPR045324">
    <property type="entry name" value="Small_multidrug_res"/>
</dbReference>
<evidence type="ECO:0000256" key="5">
    <source>
        <dbReference type="ARBA" id="ARBA00022989"/>
    </source>
</evidence>
<evidence type="ECO:0000256" key="4">
    <source>
        <dbReference type="ARBA" id="ARBA00022692"/>
    </source>
</evidence>
<dbReference type="PATRIC" id="fig|1813736.3.peg.4606"/>
<dbReference type="GO" id="GO:1990961">
    <property type="term" value="P:xenobiotic detoxification by transmembrane export across the plasma membrane"/>
    <property type="evidence" value="ECO:0007669"/>
    <property type="project" value="UniProtKB-ARBA"/>
</dbReference>
<feature type="transmembrane region" description="Helical" evidence="10">
    <location>
        <begin position="60"/>
        <end position="79"/>
    </location>
</feature>